<evidence type="ECO:0000313" key="2">
    <source>
        <dbReference type="Proteomes" id="UP000030655"/>
    </source>
</evidence>
<accession>A0A059F0M2</accession>
<feature type="non-terminal residue" evidence="1">
    <location>
        <position position="1"/>
    </location>
</feature>
<organism evidence="1 2">
    <name type="scientific">Anncaliia algerae PRA339</name>
    <dbReference type="NCBI Taxonomy" id="1288291"/>
    <lineage>
        <taxon>Eukaryota</taxon>
        <taxon>Fungi</taxon>
        <taxon>Fungi incertae sedis</taxon>
        <taxon>Microsporidia</taxon>
        <taxon>Tubulinosematoidea</taxon>
        <taxon>Tubulinosematidae</taxon>
        <taxon>Anncaliia</taxon>
    </lineage>
</organism>
<evidence type="ECO:0000313" key="1">
    <source>
        <dbReference type="EMBL" id="KCZ80647.1"/>
    </source>
</evidence>
<name>A0A059F0M2_9MICR</name>
<proteinExistence type="predicted"/>
<dbReference type="VEuPathDB" id="MicrosporidiaDB:H312_01939"/>
<sequence length="121" mass="14532">NININDIDKFMDAFGTTFSDRKIQVIKNELSSLLNEMIEICKNNEVYEHYEIFLNIIESFINGKNNFSDKLTFKMSFLYLNKYLNINIEENGPNTAYYEKIQAIYYHYIKKLQEIINKYKE</sequence>
<dbReference type="EMBL" id="KK365169">
    <property type="protein sequence ID" value="KCZ80647.1"/>
    <property type="molecule type" value="Genomic_DNA"/>
</dbReference>
<protein>
    <submittedName>
        <fullName evidence="1">Uncharacterized protein</fullName>
    </submittedName>
</protein>
<dbReference type="HOGENOM" id="CLU_2043583_0_0_1"/>
<gene>
    <name evidence="1" type="ORF">H312_01939</name>
</gene>
<dbReference type="OrthoDB" id="10321158at2759"/>
<dbReference type="AlphaFoldDB" id="A0A059F0M2"/>
<dbReference type="Proteomes" id="UP000030655">
    <property type="component" value="Unassembled WGS sequence"/>
</dbReference>
<reference evidence="2" key="1">
    <citation type="submission" date="2013-02" db="EMBL/GenBank/DDBJ databases">
        <authorList>
            <consortium name="The Broad Institute Genome Sequencing Platform"/>
            <person name="Cuomo C."/>
            <person name="Becnel J."/>
            <person name="Sanscrainte N."/>
            <person name="Walker B."/>
            <person name="Young S.K."/>
            <person name="Zeng Q."/>
            <person name="Gargeya S."/>
            <person name="Fitzgerald M."/>
            <person name="Haas B."/>
            <person name="Abouelleil A."/>
            <person name="Alvarado L."/>
            <person name="Arachchi H.M."/>
            <person name="Berlin A.M."/>
            <person name="Chapman S.B."/>
            <person name="Dewar J."/>
            <person name="Goldberg J."/>
            <person name="Griggs A."/>
            <person name="Gujja S."/>
            <person name="Hansen M."/>
            <person name="Howarth C."/>
            <person name="Imamovic A."/>
            <person name="Larimer J."/>
            <person name="McCowan C."/>
            <person name="Murphy C."/>
            <person name="Neiman D."/>
            <person name="Pearson M."/>
            <person name="Priest M."/>
            <person name="Roberts A."/>
            <person name="Saif S."/>
            <person name="Shea T."/>
            <person name="Sisk P."/>
            <person name="Sykes S."/>
            <person name="Wortman J."/>
            <person name="Nusbaum C."/>
            <person name="Birren B."/>
        </authorList>
    </citation>
    <scope>NUCLEOTIDE SEQUENCE [LARGE SCALE GENOMIC DNA]</scope>
    <source>
        <strain evidence="2">PRA339</strain>
    </source>
</reference>
<reference evidence="1 2" key="2">
    <citation type="submission" date="2014-03" db="EMBL/GenBank/DDBJ databases">
        <title>The Genome Sequence of Anncaliia algerae insect isolate PRA339.</title>
        <authorList>
            <consortium name="The Broad Institute Genome Sequencing Platform"/>
            <consortium name="The Broad Institute Genome Sequencing Center for Infectious Disease"/>
            <person name="Cuomo C."/>
            <person name="Becnel J."/>
            <person name="Sanscrainte N."/>
            <person name="Walker B."/>
            <person name="Young S.K."/>
            <person name="Zeng Q."/>
            <person name="Gargeya S."/>
            <person name="Fitzgerald M."/>
            <person name="Haas B."/>
            <person name="Abouelleil A."/>
            <person name="Alvarado L."/>
            <person name="Arachchi H.M."/>
            <person name="Berlin A.M."/>
            <person name="Chapman S.B."/>
            <person name="Dewar J."/>
            <person name="Goldberg J."/>
            <person name="Griggs A."/>
            <person name="Gujja S."/>
            <person name="Hansen M."/>
            <person name="Howarth C."/>
            <person name="Imamovic A."/>
            <person name="Larimer J."/>
            <person name="McCowan C."/>
            <person name="Murphy C."/>
            <person name="Neiman D."/>
            <person name="Pearson M."/>
            <person name="Priest M."/>
            <person name="Roberts A."/>
            <person name="Saif S."/>
            <person name="Shea T."/>
            <person name="Sisk P."/>
            <person name="Sykes S."/>
            <person name="Wortman J."/>
            <person name="Nusbaum C."/>
            <person name="Birren B."/>
        </authorList>
    </citation>
    <scope>NUCLEOTIDE SEQUENCE [LARGE SCALE GENOMIC DNA]</scope>
    <source>
        <strain evidence="1 2">PRA339</strain>
    </source>
</reference>
<keyword evidence="2" id="KW-1185">Reference proteome</keyword>